<keyword evidence="6" id="KW-1185">Reference proteome</keyword>
<dbReference type="RefSeq" id="WP_266597058.1">
    <property type="nucleotide sequence ID" value="NZ_JAPHNL010000046.1"/>
</dbReference>
<organism evidence="5 6">
    <name type="scientific">Streptomyces beihaiensis</name>
    <dbReference type="NCBI Taxonomy" id="2984495"/>
    <lineage>
        <taxon>Bacteria</taxon>
        <taxon>Bacillati</taxon>
        <taxon>Actinomycetota</taxon>
        <taxon>Actinomycetes</taxon>
        <taxon>Kitasatosporales</taxon>
        <taxon>Streptomycetaceae</taxon>
        <taxon>Streptomyces</taxon>
    </lineage>
</organism>
<feature type="region of interest" description="Disordered" evidence="3">
    <location>
        <begin position="1"/>
        <end position="27"/>
    </location>
</feature>
<dbReference type="NCBIfam" id="TIGR00641">
    <property type="entry name" value="acid_CoA_mut_N"/>
    <property type="match status" value="1"/>
</dbReference>
<evidence type="ECO:0000313" key="5">
    <source>
        <dbReference type="EMBL" id="MCX3059339.1"/>
    </source>
</evidence>
<evidence type="ECO:0000259" key="4">
    <source>
        <dbReference type="Pfam" id="PF01642"/>
    </source>
</evidence>
<sequence length="526" mass="57238">MARESESGLPIEPVYGPSALEGWDPEQKLGEPGAYPFTRGVYPTMYTGRPWTMRQYAGFGTATESNARYKQLIANGTMGLSVAFDLPTQMGHDSDAPIASGEVGKVGVAIDSIDDMRVLFGGIPLDKVSTSMTINAPAALLLLLYQLVAEEQGVSADKLTGTIQNDVLKEYIARGTYIFPPKPSLRLIADIFKYCKAEIPKWNTISISGYHMAEAGASPAQEIAFTLADGIQYVRTAIAAGMDVDDFAPRLSFFFVARTTILEEVAKFRAARRIWARVMKEEFGAKNPKSLMLRFHTQTAGVQLTAQQPEVNLVRVAVQGLGAVLGGTQSLHTNSFDEAIALPTDKSARLALRTQQVLAYETDVTATVDPFAGSYVVEKMTDDVEAAALELMAKVEDLGGAVDAIERGFQKSEIERSAYRIAQETDSGERVVVGVNRFQLDEEEPYEPLRVDPAIEAQQAERLAKLRAERDQGAVDAALAELKKAAEGDDNVLYPMKDALRARATVGEVCDALRGVWGTYVPSDTF</sequence>
<dbReference type="Pfam" id="PF01642">
    <property type="entry name" value="MM_CoA_mutase"/>
    <property type="match status" value="1"/>
</dbReference>
<name>A0ABT3TQL6_9ACTN</name>
<dbReference type="InterPro" id="IPR006098">
    <property type="entry name" value="MMCoA_mutase_a_cat"/>
</dbReference>
<reference evidence="5" key="1">
    <citation type="submission" date="2022-10" db="EMBL/GenBank/DDBJ databases">
        <title>Streptomyces beihaiensis sp. nov., a chitin degrading actinobacterium, isolated from shrimp pond soil.</title>
        <authorList>
            <person name="Xie J."/>
            <person name="Shen N."/>
        </authorList>
    </citation>
    <scope>NUCLEOTIDE SEQUENCE</scope>
    <source>
        <strain evidence="5">GXMU-J5</strain>
    </source>
</reference>
<feature type="domain" description="Methylmalonyl-CoA mutase alpha/beta chain catalytic" evidence="4">
    <location>
        <begin position="5"/>
        <end position="518"/>
    </location>
</feature>
<dbReference type="Gene3D" id="3.20.20.240">
    <property type="entry name" value="Methylmalonyl-CoA mutase"/>
    <property type="match status" value="1"/>
</dbReference>
<dbReference type="InterPro" id="IPR006099">
    <property type="entry name" value="MeMalonylCoA_mutase_a/b_cat"/>
</dbReference>
<dbReference type="PANTHER" id="PTHR48101">
    <property type="entry name" value="METHYLMALONYL-COA MUTASE, MITOCHONDRIAL-RELATED"/>
    <property type="match status" value="1"/>
</dbReference>
<dbReference type="InterPro" id="IPR016176">
    <property type="entry name" value="Cbl-dep_enz_cat"/>
</dbReference>
<evidence type="ECO:0000256" key="2">
    <source>
        <dbReference type="ARBA" id="ARBA00023235"/>
    </source>
</evidence>
<accession>A0ABT3TQL6</accession>
<keyword evidence="2" id="KW-0413">Isomerase</keyword>
<dbReference type="SUPFAM" id="SSF51703">
    <property type="entry name" value="Cobalamin (vitamin B12)-dependent enzymes"/>
    <property type="match status" value="1"/>
</dbReference>
<dbReference type="EMBL" id="JAPHNL010000046">
    <property type="protein sequence ID" value="MCX3059339.1"/>
    <property type="molecule type" value="Genomic_DNA"/>
</dbReference>
<evidence type="ECO:0000313" key="6">
    <source>
        <dbReference type="Proteomes" id="UP001163064"/>
    </source>
</evidence>
<comment type="subunit">
    <text evidence="1">Heterodimer of an alpha and a beta chain.</text>
</comment>
<evidence type="ECO:0000256" key="3">
    <source>
        <dbReference type="SAM" id="MobiDB-lite"/>
    </source>
</evidence>
<protein>
    <submittedName>
        <fullName evidence="5">Methylmalonyl-CoA mutase family protein</fullName>
    </submittedName>
</protein>
<dbReference type="PANTHER" id="PTHR48101:SF1">
    <property type="entry name" value="METHYLMALONYL-COA MUTASE, LARGE SUBUNIT"/>
    <property type="match status" value="1"/>
</dbReference>
<dbReference type="Proteomes" id="UP001163064">
    <property type="component" value="Unassembled WGS sequence"/>
</dbReference>
<gene>
    <name evidence="5" type="ORF">OFY01_06080</name>
</gene>
<proteinExistence type="predicted"/>
<comment type="caution">
    <text evidence="5">The sequence shown here is derived from an EMBL/GenBank/DDBJ whole genome shotgun (WGS) entry which is preliminary data.</text>
</comment>
<evidence type="ECO:0000256" key="1">
    <source>
        <dbReference type="ARBA" id="ARBA00011870"/>
    </source>
</evidence>